<organism evidence="1 2">
    <name type="scientific">Paenibacillus terricola</name>
    <dbReference type="NCBI Taxonomy" id="2763503"/>
    <lineage>
        <taxon>Bacteria</taxon>
        <taxon>Bacillati</taxon>
        <taxon>Bacillota</taxon>
        <taxon>Bacilli</taxon>
        <taxon>Bacillales</taxon>
        <taxon>Paenibacillaceae</taxon>
        <taxon>Paenibacillus</taxon>
    </lineage>
</organism>
<evidence type="ECO:0000313" key="1">
    <source>
        <dbReference type="EMBL" id="MBD3920212.1"/>
    </source>
</evidence>
<gene>
    <name evidence="1" type="ORF">H8B09_15710</name>
</gene>
<protein>
    <submittedName>
        <fullName evidence="1">Uncharacterized protein</fullName>
    </submittedName>
</protein>
<dbReference type="EMBL" id="JACXZA010000003">
    <property type="protein sequence ID" value="MBD3920212.1"/>
    <property type="molecule type" value="Genomic_DNA"/>
</dbReference>
<keyword evidence="2" id="KW-1185">Reference proteome</keyword>
<dbReference type="RefSeq" id="WP_191204451.1">
    <property type="nucleotide sequence ID" value="NZ_JACXZA010000003.1"/>
</dbReference>
<name>A0ABR8MYQ8_9BACL</name>
<accession>A0ABR8MYQ8</accession>
<sequence length="126" mass="14504">MKKAEYRIEKHQMVPFLLTDWEVPIARLTITTTQPNRRVKLDFEIGWSRPHTADLGELEIVIRQSSGAGTELFRESEMCHWNAMMTMDCEVAIPVAGTYTYYMNAVSVGRRAILNGPIYWYEASNS</sequence>
<comment type="caution">
    <text evidence="1">The sequence shown here is derived from an EMBL/GenBank/DDBJ whole genome shotgun (WGS) entry which is preliminary data.</text>
</comment>
<dbReference type="Proteomes" id="UP000609346">
    <property type="component" value="Unassembled WGS sequence"/>
</dbReference>
<evidence type="ECO:0000313" key="2">
    <source>
        <dbReference type="Proteomes" id="UP000609346"/>
    </source>
</evidence>
<reference evidence="1 2" key="1">
    <citation type="submission" date="2020-09" db="EMBL/GenBank/DDBJ databases">
        <title>Paenibacillus sp. strain PR3 16S rRNA gene Genome sequencing and assembly.</title>
        <authorList>
            <person name="Kim J."/>
        </authorList>
    </citation>
    <scope>NUCLEOTIDE SEQUENCE [LARGE SCALE GENOMIC DNA]</scope>
    <source>
        <strain evidence="1 2">PR3</strain>
    </source>
</reference>
<proteinExistence type="predicted"/>